<keyword evidence="1 5" id="KW-0812">Transmembrane</keyword>
<evidence type="ECO:0000256" key="5">
    <source>
        <dbReference type="SAM" id="Phobius"/>
    </source>
</evidence>
<evidence type="ECO:0000256" key="3">
    <source>
        <dbReference type="ARBA" id="ARBA00023136"/>
    </source>
</evidence>
<dbReference type="AlphaFoldDB" id="A0A399QR28"/>
<dbReference type="EMBL" id="QWGB01000009">
    <property type="protein sequence ID" value="RIJ21263.1"/>
    <property type="molecule type" value="Genomic_DNA"/>
</dbReference>
<feature type="transmembrane region" description="Helical" evidence="5">
    <location>
        <begin position="96"/>
        <end position="113"/>
    </location>
</feature>
<keyword evidence="2 5" id="KW-1133">Transmembrane helix</keyword>
<proteinExistence type="predicted"/>
<feature type="transmembrane region" description="Helical" evidence="5">
    <location>
        <begin position="235"/>
        <end position="257"/>
    </location>
</feature>
<dbReference type="PANTHER" id="PTHR42910:SF1">
    <property type="entry name" value="MAJOR FACILITATOR SUPERFAMILY (MFS) PROFILE DOMAIN-CONTAINING PROTEIN"/>
    <property type="match status" value="1"/>
</dbReference>
<reference evidence="7 8" key="1">
    <citation type="submission" date="2018-08" db="EMBL/GenBank/DDBJ databases">
        <title>Henriciella mobilis sp. nov., isolated from seawater.</title>
        <authorList>
            <person name="Cheng H."/>
            <person name="Wu Y.-H."/>
            <person name="Xu X.-W."/>
            <person name="Guo L.-L."/>
        </authorList>
    </citation>
    <scope>NUCLEOTIDE SEQUENCE [LARGE SCALE GENOMIC DNA]</scope>
    <source>
        <strain evidence="7 8">CCUG66934</strain>
    </source>
</reference>
<feature type="region of interest" description="Disordered" evidence="4">
    <location>
        <begin position="1"/>
        <end position="21"/>
    </location>
</feature>
<protein>
    <submittedName>
        <fullName evidence="7">MFS transporter</fullName>
    </submittedName>
</protein>
<dbReference type="InterPro" id="IPR020846">
    <property type="entry name" value="MFS_dom"/>
</dbReference>
<dbReference type="GO" id="GO:0022857">
    <property type="term" value="F:transmembrane transporter activity"/>
    <property type="evidence" value="ECO:0007669"/>
    <property type="project" value="InterPro"/>
</dbReference>
<feature type="transmembrane region" description="Helical" evidence="5">
    <location>
        <begin position="269"/>
        <end position="287"/>
    </location>
</feature>
<feature type="transmembrane region" description="Helical" evidence="5">
    <location>
        <begin position="389"/>
        <end position="410"/>
    </location>
</feature>
<dbReference type="Pfam" id="PF07690">
    <property type="entry name" value="MFS_1"/>
    <property type="match status" value="1"/>
</dbReference>
<feature type="transmembrane region" description="Helical" evidence="5">
    <location>
        <begin position="119"/>
        <end position="138"/>
    </location>
</feature>
<feature type="transmembrane region" description="Helical" evidence="5">
    <location>
        <begin position="64"/>
        <end position="84"/>
    </location>
</feature>
<feature type="transmembrane region" description="Helical" evidence="5">
    <location>
        <begin position="150"/>
        <end position="172"/>
    </location>
</feature>
<accession>A0A399QR28</accession>
<sequence length="420" mass="44991">MAASPPPSSGQRPETSDPAAPAERRLSSTELLFLTLASAVVTANAYYIHPIISEVARGFEVRDAVIGIVPGANQLALALGVFLLLPLGDRISNRKLVTITVAGQFLSITGMAFATDFRLFTLASTILGFFTIAPYLLPAYASKRVDPAQLGAVTAMLTTGVIGGILVARAGAGIVAETFGWRTVYYIASSFMLIVSILMPFIMDEREAGNDDEPKQSYLSLLFSMVALVKRYPEIIISGAMQGLGFGVFLSVWMGLGLHLPDMGYGVDVVGYLAAFAGFNLFTTPALGRWADRVGPYKARIVAAAVNFIAVCLLWPLGYNLWLLIIPVVLMTLLGPLVDICNRMTFLSLEKNIRTRLMTIYIVMMFIGGGISSSAGTAVYDYAGWSGNAVLAVCMSGGLFTLAIIAWRVFGRKIDGAPAR</sequence>
<keyword evidence="3 5" id="KW-0472">Membrane</keyword>
<evidence type="ECO:0000256" key="1">
    <source>
        <dbReference type="ARBA" id="ARBA00022692"/>
    </source>
</evidence>
<dbReference type="Gene3D" id="1.20.1250.20">
    <property type="entry name" value="MFS general substrate transporter like domains"/>
    <property type="match status" value="1"/>
</dbReference>
<feature type="transmembrane region" description="Helical" evidence="5">
    <location>
        <begin position="299"/>
        <end position="316"/>
    </location>
</feature>
<dbReference type="Proteomes" id="UP000265431">
    <property type="component" value="Unassembled WGS sequence"/>
</dbReference>
<evidence type="ECO:0000259" key="6">
    <source>
        <dbReference type="PROSITE" id="PS50850"/>
    </source>
</evidence>
<name>A0A399QR28_9PROT</name>
<feature type="transmembrane region" description="Helical" evidence="5">
    <location>
        <begin position="184"/>
        <end position="203"/>
    </location>
</feature>
<dbReference type="PROSITE" id="PS50850">
    <property type="entry name" value="MFS"/>
    <property type="match status" value="1"/>
</dbReference>
<dbReference type="InterPro" id="IPR011701">
    <property type="entry name" value="MFS"/>
</dbReference>
<evidence type="ECO:0000256" key="2">
    <source>
        <dbReference type="ARBA" id="ARBA00022989"/>
    </source>
</evidence>
<comment type="caution">
    <text evidence="7">The sequence shown here is derived from an EMBL/GenBank/DDBJ whole genome shotgun (WGS) entry which is preliminary data.</text>
</comment>
<feature type="transmembrane region" description="Helical" evidence="5">
    <location>
        <begin position="31"/>
        <end position="52"/>
    </location>
</feature>
<dbReference type="CDD" id="cd17324">
    <property type="entry name" value="MFS_NepI_like"/>
    <property type="match status" value="1"/>
</dbReference>
<dbReference type="SUPFAM" id="SSF103473">
    <property type="entry name" value="MFS general substrate transporter"/>
    <property type="match status" value="1"/>
</dbReference>
<evidence type="ECO:0000256" key="4">
    <source>
        <dbReference type="SAM" id="MobiDB-lite"/>
    </source>
</evidence>
<dbReference type="RefSeq" id="WP_119380415.1">
    <property type="nucleotide sequence ID" value="NZ_QWGB01000009.1"/>
</dbReference>
<feature type="transmembrane region" description="Helical" evidence="5">
    <location>
        <begin position="360"/>
        <end position="383"/>
    </location>
</feature>
<dbReference type="InterPro" id="IPR036259">
    <property type="entry name" value="MFS_trans_sf"/>
</dbReference>
<dbReference type="PANTHER" id="PTHR42910">
    <property type="entry name" value="TRANSPORTER SCO4007-RELATED"/>
    <property type="match status" value="1"/>
</dbReference>
<evidence type="ECO:0000313" key="7">
    <source>
        <dbReference type="EMBL" id="RIJ21263.1"/>
    </source>
</evidence>
<feature type="domain" description="Major facilitator superfamily (MFS) profile" evidence="6">
    <location>
        <begin position="30"/>
        <end position="415"/>
    </location>
</feature>
<gene>
    <name evidence="7" type="ORF">D1224_13150</name>
</gene>
<keyword evidence="8" id="KW-1185">Reference proteome</keyword>
<dbReference type="OrthoDB" id="9815356at2"/>
<organism evidence="7 8">
    <name type="scientific">Henriciella barbarensis</name>
    <dbReference type="NCBI Taxonomy" id="86342"/>
    <lineage>
        <taxon>Bacteria</taxon>
        <taxon>Pseudomonadati</taxon>
        <taxon>Pseudomonadota</taxon>
        <taxon>Alphaproteobacteria</taxon>
        <taxon>Hyphomonadales</taxon>
        <taxon>Hyphomonadaceae</taxon>
        <taxon>Henriciella</taxon>
    </lineage>
</organism>
<evidence type="ECO:0000313" key="8">
    <source>
        <dbReference type="Proteomes" id="UP000265431"/>
    </source>
</evidence>